<proteinExistence type="predicted"/>
<reference evidence="1" key="1">
    <citation type="submission" date="2020-08" db="EMBL/GenBank/DDBJ databases">
        <title>Genome public.</title>
        <authorList>
            <person name="Liu C."/>
            <person name="Sun Q."/>
        </authorList>
    </citation>
    <scope>NUCLEOTIDE SEQUENCE</scope>
    <source>
        <strain evidence="1">NSJ-32</strain>
    </source>
</reference>
<organism evidence="1 2">
    <name type="scientific">Bianquea renquensis</name>
    <dbReference type="NCBI Taxonomy" id="2763661"/>
    <lineage>
        <taxon>Bacteria</taxon>
        <taxon>Bacillati</taxon>
        <taxon>Bacillota</taxon>
        <taxon>Clostridia</taxon>
        <taxon>Eubacteriales</taxon>
        <taxon>Bianqueaceae</taxon>
        <taxon>Bianquea</taxon>
    </lineage>
</organism>
<name>A0A926I2E4_9FIRM</name>
<evidence type="ECO:0000313" key="2">
    <source>
        <dbReference type="Proteomes" id="UP000657006"/>
    </source>
</evidence>
<protein>
    <submittedName>
        <fullName evidence="1">DUF3990 domain-containing protein</fullName>
    </submittedName>
</protein>
<sequence>MILYHGSNVIVDKPRLIRQNRTLDFGSGFYTTTTPYEHL</sequence>
<evidence type="ECO:0000313" key="1">
    <source>
        <dbReference type="EMBL" id="MBC8545194.1"/>
    </source>
</evidence>
<dbReference type="InterPro" id="IPR025051">
    <property type="entry name" value="DUF3990"/>
</dbReference>
<dbReference type="EMBL" id="JACRSQ010000054">
    <property type="protein sequence ID" value="MBC8545194.1"/>
    <property type="molecule type" value="Genomic_DNA"/>
</dbReference>
<comment type="caution">
    <text evidence="1">The sequence shown here is derived from an EMBL/GenBank/DDBJ whole genome shotgun (WGS) entry which is preliminary data.</text>
</comment>
<keyword evidence="2" id="KW-1185">Reference proteome</keyword>
<dbReference type="Pfam" id="PF13151">
    <property type="entry name" value="DUF3990"/>
    <property type="match status" value="1"/>
</dbReference>
<accession>A0A926I2E4</accession>
<dbReference type="Proteomes" id="UP000657006">
    <property type="component" value="Unassembled WGS sequence"/>
</dbReference>
<dbReference type="AlphaFoldDB" id="A0A926I2E4"/>
<gene>
    <name evidence="1" type="ORF">H8730_16795</name>
</gene>